<dbReference type="InterPro" id="IPR057135">
    <property type="entry name" value="At4g27190-like_LRR"/>
</dbReference>
<dbReference type="SUPFAM" id="SSF52058">
    <property type="entry name" value="L domain-like"/>
    <property type="match status" value="2"/>
</dbReference>
<dbReference type="InterPro" id="IPR058922">
    <property type="entry name" value="WHD_DRP"/>
</dbReference>
<dbReference type="FunFam" id="3.40.50.300:FF:001091">
    <property type="entry name" value="Probable disease resistance protein At1g61300"/>
    <property type="match status" value="1"/>
</dbReference>
<dbReference type="Gene3D" id="1.10.8.430">
    <property type="entry name" value="Helical domain of apoptotic protease-activating factors"/>
    <property type="match status" value="1"/>
</dbReference>
<dbReference type="EMBL" id="FN595533">
    <property type="protein sequence ID" value="CCB50107.1"/>
    <property type="molecule type" value="Genomic_DNA"/>
</dbReference>
<accession>F6HD12</accession>
<keyword evidence="3" id="KW-0547">Nucleotide-binding</keyword>
<dbReference type="Pfam" id="PF23559">
    <property type="entry name" value="WHD_DRP"/>
    <property type="match status" value="1"/>
</dbReference>
<keyword evidence="5" id="KW-0067">ATP-binding</keyword>
<dbReference type="Pfam" id="PF25019">
    <property type="entry name" value="LRR_R13L1-DRL21"/>
    <property type="match status" value="1"/>
</dbReference>
<dbReference type="SMR" id="F6HD12"/>
<keyword evidence="4" id="KW-0611">Plant defense</keyword>
<evidence type="ECO:0000256" key="2">
    <source>
        <dbReference type="ARBA" id="ARBA00022737"/>
    </source>
</evidence>
<dbReference type="InterPro" id="IPR036388">
    <property type="entry name" value="WH-like_DNA-bd_sf"/>
</dbReference>
<dbReference type="PANTHER" id="PTHR36766:SF40">
    <property type="entry name" value="DISEASE RESISTANCE PROTEIN RGA3"/>
    <property type="match status" value="1"/>
</dbReference>
<dbReference type="InterPro" id="IPR056789">
    <property type="entry name" value="LRR_R13L1-DRL21"/>
</dbReference>
<dbReference type="Gene3D" id="1.10.10.10">
    <property type="entry name" value="Winged helix-like DNA-binding domain superfamily/Winged helix DNA-binding domain"/>
    <property type="match status" value="1"/>
</dbReference>
<dbReference type="GO" id="GO:0005524">
    <property type="term" value="F:ATP binding"/>
    <property type="evidence" value="ECO:0007669"/>
    <property type="project" value="UniProtKB-KW"/>
</dbReference>
<keyword evidence="2" id="KW-0677">Repeat</keyword>
<dbReference type="Pfam" id="PF00931">
    <property type="entry name" value="NB-ARC"/>
    <property type="match status" value="1"/>
</dbReference>
<feature type="domain" description="R13L1/DRL21-like LRR repeat region" evidence="10">
    <location>
        <begin position="710"/>
        <end position="836"/>
    </location>
</feature>
<dbReference type="Gene3D" id="3.80.10.10">
    <property type="entry name" value="Ribonuclease Inhibitor"/>
    <property type="match status" value="3"/>
</dbReference>
<dbReference type="InParanoid" id="F6HD12"/>
<sequence length="1471" mass="165631">MADVLLSASLQVLFERLASPELINFIRRRNLSDELLSELKRKLVVVLNVLDDAEVKQFSNPNVKEWLVHVKGAVYDAEDLLDEIATDALRCKMEAADSQTGGTLKAWKWNKFSASVKTPFAIKSMESRVRGMIDLLEKIALEKVGLGLAEGGGEKRSPRPRSPISTSLEDDSIVVGRDEIQKEMVEWLLSDNTTGDKMGVMSIVGMGGSGKTTLARRLYNDEEVKKHFDLQAWVCVSTEFLLIKLTKTILEEIRSPPTSADNLNLLQLQLKEQLSNKKFLLVLDDVWNLNPRDEGYMELSDREGWERLRTPLLAAAEGSKIVVTSRNKSVAEAMKAAPTHDLGKLSSEDSWSLFKKHAFGDRDPNAFLELERIGRQIVDKCQGLPLAVKALGCLLYSKDEKMEWDDVLRSEIWHPQRGSEILPSLILSYHHLSLPLKHCFAYCSIFPQDHQFNKEKLILLWMAEGLLHPQQNEGRRMEEIGESYFDELLAKSFFQKSIGRKGSCFVMHDLIHELAQHVSGDFCARVEDDDKLPKVSEKAHHFLYFNSDYSYLVAFKNFEAMTKAKSLRTFLGVKPTEHYPSYTLSKRVLQDILPKMWCLRVLSLCAYEITDLPKSIGNLKHLRYLDLSFTRIKKLPESVCCLCNLQTMMLGGCSRLDELPSKMGKLIYLRYLDIDGCNSLREMSSHGIDRLKNLQRLTQFNVGQNNGLRIGELGELSEIRGKLHISNMENVVSVDDASRANMKDKSYLDELIFDWCTSGVTQSGATTHDILNKLQPHPNLKQLSIKHYPGEGFPNWLGDPSVLNLVSLELRGCGNCSTLPPLGQLTQLKYLQISGMNGVECVGDEFYGNASFQFLETLSFEDMQNWEKWLCCGEFPRLQKLFIRRCPKLTGKLPEQLLSLVELQIHECPQLLMASLTVPIIRQLRMVDFGKLQLQMPGCDFTALQTSEIEILDVSQWSQLPMAPHQLSIRECDNAESLLEEEISQTNIHDCSFSRSLHKVGLPTTLKSLFISECSKLEILVPELSRCHLPVLESLEIKGGVIDDSLTLSFSLGIFPKLTDFTIDGLKGLEKLSILVSEGDPTSLCSLRLIGCSDLESIELHALNLESCLIDRCFNLRSLAHTHSYVQELKLWACPELLFQREGLPSNLRKLEIGECNQLTPQVEWGLQRLTSLTHFTITGGCEDIELFPKECLLPSSLTSLQIEMLPNLKSLDSGGLQQLTSLKRLDIYGCSRLQSLTEAGLQHLTSLETLWIAHCPVLQSLTEAGLQHLTSLETLWILDCPVLQSLTEAGIQHLTSLETLVIENCPMLQSLTKVGLQHLTSLKALRKPINEKVDIWHREKIEATDWELQQRKSVSPGPDSDLWQAFSEAGAQTTIASLLGPKMAITTNQPQKELLALKLGVLEQRVLQPPLLPPLIFPDPPLEAIMANCLLTQRRLRASWLLNLLNGLVSNLFGEVISSWAVLAIRDGNR</sequence>
<feature type="domain" description="Disease resistance protein At4g27190-like leucine-rich repeats" evidence="8">
    <location>
        <begin position="1145"/>
        <end position="1256"/>
    </location>
</feature>
<evidence type="ECO:0000259" key="8">
    <source>
        <dbReference type="Pfam" id="PF23247"/>
    </source>
</evidence>
<feature type="domain" description="Disease resistance protein winged helix" evidence="9">
    <location>
        <begin position="445"/>
        <end position="515"/>
    </location>
</feature>
<gene>
    <name evidence="11" type="ordered locus">VIT_13s0067g02580</name>
</gene>
<dbReference type="Pfam" id="PF18052">
    <property type="entry name" value="Rx_N"/>
    <property type="match status" value="1"/>
</dbReference>
<dbReference type="FunFam" id="1.10.10.10:FF:000322">
    <property type="entry name" value="Probable disease resistance protein At1g63360"/>
    <property type="match status" value="1"/>
</dbReference>
<evidence type="ECO:0000259" key="10">
    <source>
        <dbReference type="Pfam" id="PF25019"/>
    </source>
</evidence>
<proteinExistence type="predicted"/>
<evidence type="ECO:0000259" key="9">
    <source>
        <dbReference type="Pfam" id="PF23559"/>
    </source>
</evidence>
<dbReference type="PaxDb" id="29760-VIT_13s0067g02580.t01"/>
<dbReference type="Gene3D" id="3.40.50.300">
    <property type="entry name" value="P-loop containing nucleotide triphosphate hydrolases"/>
    <property type="match status" value="1"/>
</dbReference>
<dbReference type="Gene3D" id="1.20.5.4130">
    <property type="match status" value="1"/>
</dbReference>
<evidence type="ECO:0008006" key="13">
    <source>
        <dbReference type="Google" id="ProtNLM"/>
    </source>
</evidence>
<dbReference type="ExpressionAtlas" id="F6HD12">
    <property type="expression patterns" value="baseline and differential"/>
</dbReference>
<dbReference type="PRINTS" id="PR00364">
    <property type="entry name" value="DISEASERSIST"/>
</dbReference>
<dbReference type="InterPro" id="IPR001611">
    <property type="entry name" value="Leu-rich_rpt"/>
</dbReference>
<protein>
    <recommendedName>
        <fullName evidence="13">Disease resistance RPP13-like protein 1</fullName>
    </recommendedName>
</protein>
<dbReference type="eggNOG" id="KOG4658">
    <property type="taxonomic scope" value="Eukaryota"/>
</dbReference>
<evidence type="ECO:0000256" key="1">
    <source>
        <dbReference type="ARBA" id="ARBA00022614"/>
    </source>
</evidence>
<dbReference type="InterPro" id="IPR041118">
    <property type="entry name" value="Rx_N"/>
</dbReference>
<evidence type="ECO:0000313" key="11">
    <source>
        <dbReference type="EMBL" id="CCB50107.1"/>
    </source>
</evidence>
<dbReference type="InterPro" id="IPR027417">
    <property type="entry name" value="P-loop_NTPase"/>
</dbReference>
<dbReference type="GO" id="GO:0043531">
    <property type="term" value="F:ADP binding"/>
    <property type="evidence" value="ECO:0007669"/>
    <property type="project" value="InterPro"/>
</dbReference>
<evidence type="ECO:0000313" key="12">
    <source>
        <dbReference type="Proteomes" id="UP000009183"/>
    </source>
</evidence>
<dbReference type="SUPFAM" id="SSF52540">
    <property type="entry name" value="P-loop containing nucleoside triphosphate hydrolases"/>
    <property type="match status" value="1"/>
</dbReference>
<dbReference type="SMART" id="SM00367">
    <property type="entry name" value="LRR_CC"/>
    <property type="match status" value="4"/>
</dbReference>
<reference evidence="12" key="1">
    <citation type="journal article" date="2007" name="Nature">
        <title>The grapevine genome sequence suggests ancestral hexaploidization in major angiosperm phyla.</title>
        <authorList>
            <consortium name="The French-Italian Public Consortium for Grapevine Genome Characterization."/>
            <person name="Jaillon O."/>
            <person name="Aury J.-M."/>
            <person name="Noel B."/>
            <person name="Policriti A."/>
            <person name="Clepet C."/>
            <person name="Casagrande A."/>
            <person name="Choisne N."/>
            <person name="Aubourg S."/>
            <person name="Vitulo N."/>
            <person name="Jubin C."/>
            <person name="Vezzi A."/>
            <person name="Legeai F."/>
            <person name="Hugueney P."/>
            <person name="Dasilva C."/>
            <person name="Horner D."/>
            <person name="Mica E."/>
            <person name="Jublot D."/>
            <person name="Poulain J."/>
            <person name="Bruyere C."/>
            <person name="Billault A."/>
            <person name="Segurens B."/>
            <person name="Gouyvenoux M."/>
            <person name="Ugarte E."/>
            <person name="Cattonaro F."/>
            <person name="Anthouard V."/>
            <person name="Vico V."/>
            <person name="Del Fabbro C."/>
            <person name="Alaux M."/>
            <person name="Di Gaspero G."/>
            <person name="Dumas V."/>
            <person name="Felice N."/>
            <person name="Paillard S."/>
            <person name="Juman I."/>
            <person name="Moroldo M."/>
            <person name="Scalabrin S."/>
            <person name="Canaguier A."/>
            <person name="Le Clainche I."/>
            <person name="Malacrida G."/>
            <person name="Durand E."/>
            <person name="Pesole G."/>
            <person name="Laucou V."/>
            <person name="Chatelet P."/>
            <person name="Merdinoglu D."/>
            <person name="Delledonne M."/>
            <person name="Pezzotti M."/>
            <person name="Lecharny A."/>
            <person name="Scarpelli C."/>
            <person name="Artiguenave F."/>
            <person name="Pe M.E."/>
            <person name="Valle G."/>
            <person name="Morgante M."/>
            <person name="Caboche M."/>
            <person name="Adam-Blondon A.-F."/>
            <person name="Weissenbach J."/>
            <person name="Quetier F."/>
            <person name="Wincker P."/>
        </authorList>
    </citation>
    <scope>NUCLEOTIDE SEQUENCE [LARGE SCALE GENOMIC DNA]</scope>
    <source>
        <strain evidence="12">cv. Pinot noir / PN40024</strain>
    </source>
</reference>
<keyword evidence="12" id="KW-1185">Reference proteome</keyword>
<keyword evidence="1" id="KW-0433">Leucine-rich repeat</keyword>
<evidence type="ECO:0000259" key="6">
    <source>
        <dbReference type="Pfam" id="PF00931"/>
    </source>
</evidence>
<organism evidence="11 12">
    <name type="scientific">Vitis vinifera</name>
    <name type="common">Grape</name>
    <dbReference type="NCBI Taxonomy" id="29760"/>
    <lineage>
        <taxon>Eukaryota</taxon>
        <taxon>Viridiplantae</taxon>
        <taxon>Streptophyta</taxon>
        <taxon>Embryophyta</taxon>
        <taxon>Tracheophyta</taxon>
        <taxon>Spermatophyta</taxon>
        <taxon>Magnoliopsida</taxon>
        <taxon>eudicotyledons</taxon>
        <taxon>Gunneridae</taxon>
        <taxon>Pentapetalae</taxon>
        <taxon>rosids</taxon>
        <taxon>Vitales</taxon>
        <taxon>Vitaceae</taxon>
        <taxon>Viteae</taxon>
        <taxon>Vitis</taxon>
    </lineage>
</organism>
<dbReference type="PROSITE" id="PS51450">
    <property type="entry name" value="LRR"/>
    <property type="match status" value="1"/>
</dbReference>
<dbReference type="PANTHER" id="PTHR36766">
    <property type="entry name" value="PLANT BROAD-SPECTRUM MILDEW RESISTANCE PROTEIN RPW8"/>
    <property type="match status" value="1"/>
</dbReference>
<feature type="domain" description="Disease resistance N-terminal" evidence="7">
    <location>
        <begin position="6"/>
        <end position="97"/>
    </location>
</feature>
<dbReference type="Proteomes" id="UP000009183">
    <property type="component" value="Chromosome 13, unordered"/>
</dbReference>
<evidence type="ECO:0000256" key="3">
    <source>
        <dbReference type="ARBA" id="ARBA00022741"/>
    </source>
</evidence>
<dbReference type="InterPro" id="IPR006553">
    <property type="entry name" value="Leu-rich_rpt_Cys-con_subtyp"/>
</dbReference>
<dbReference type="InterPro" id="IPR032675">
    <property type="entry name" value="LRR_dom_sf"/>
</dbReference>
<name>F6HD12_VITVI</name>
<dbReference type="InterPro" id="IPR002182">
    <property type="entry name" value="NB-ARC"/>
</dbReference>
<dbReference type="HOGENOM" id="CLU_000837_8_8_1"/>
<feature type="domain" description="NB-ARC" evidence="6">
    <location>
        <begin position="184"/>
        <end position="361"/>
    </location>
</feature>
<evidence type="ECO:0000256" key="5">
    <source>
        <dbReference type="ARBA" id="ARBA00022840"/>
    </source>
</evidence>
<dbReference type="GO" id="GO:0098542">
    <property type="term" value="P:defense response to other organism"/>
    <property type="evidence" value="ECO:0000318"/>
    <property type="project" value="GO_Central"/>
</dbReference>
<evidence type="ECO:0000256" key="4">
    <source>
        <dbReference type="ARBA" id="ARBA00022821"/>
    </source>
</evidence>
<dbReference type="OrthoDB" id="693657at2759"/>
<dbReference type="InterPro" id="IPR042197">
    <property type="entry name" value="Apaf_helical"/>
</dbReference>
<evidence type="ECO:0000259" key="7">
    <source>
        <dbReference type="Pfam" id="PF18052"/>
    </source>
</evidence>
<dbReference type="Pfam" id="PF23247">
    <property type="entry name" value="LRR_RPS2"/>
    <property type="match status" value="1"/>
</dbReference>